<dbReference type="InParanoid" id="A0A0D0E9Q1"/>
<organism evidence="1 2">
    <name type="scientific">Paxillus rubicundulus Ve08.2h10</name>
    <dbReference type="NCBI Taxonomy" id="930991"/>
    <lineage>
        <taxon>Eukaryota</taxon>
        <taxon>Fungi</taxon>
        <taxon>Dikarya</taxon>
        <taxon>Basidiomycota</taxon>
        <taxon>Agaricomycotina</taxon>
        <taxon>Agaricomycetes</taxon>
        <taxon>Agaricomycetidae</taxon>
        <taxon>Boletales</taxon>
        <taxon>Paxilineae</taxon>
        <taxon>Paxillaceae</taxon>
        <taxon>Paxillus</taxon>
    </lineage>
</organism>
<evidence type="ECO:0000313" key="2">
    <source>
        <dbReference type="Proteomes" id="UP000054538"/>
    </source>
</evidence>
<proteinExistence type="predicted"/>
<name>A0A0D0E9Q1_9AGAM</name>
<protein>
    <submittedName>
        <fullName evidence="1">Uncharacterized protein</fullName>
    </submittedName>
</protein>
<dbReference type="STRING" id="930991.A0A0D0E9Q1"/>
<gene>
    <name evidence="1" type="ORF">PAXRUDRAFT_131642</name>
</gene>
<dbReference type="AlphaFoldDB" id="A0A0D0E9Q1"/>
<evidence type="ECO:0000313" key="1">
    <source>
        <dbReference type="EMBL" id="KIK99644.1"/>
    </source>
</evidence>
<dbReference type="EMBL" id="KN824854">
    <property type="protein sequence ID" value="KIK99644.1"/>
    <property type="molecule type" value="Genomic_DNA"/>
</dbReference>
<sequence length="258" mass="29484">MHKMGGFTSHSHMNFCMLCQITPQDKKTERAFQNGAFKPQTNQEHCDLGDCYHKLLGGTPRKNFIKEHVTCYSQLAQLPYFDLVDQIVVGPMHNLFLGLVETHFYNIWVQSKILHPNHKLVKFHEMLADVSQYSFSYSEFWADYYPQFIIPGSCGKLPTDIGMPSGGLLMADQWLLLATVYGPIIVSSIPVPVNTTCSDHMQIPQLWSSCLPEDTDENILHHWVVVIEKLEAKNLWEAKHKAINKKALEEAKNSVRKP</sequence>
<keyword evidence="2" id="KW-1185">Reference proteome</keyword>
<dbReference type="HOGENOM" id="CLU_1078078_0_0_1"/>
<reference evidence="1 2" key="1">
    <citation type="submission" date="2014-04" db="EMBL/GenBank/DDBJ databases">
        <authorList>
            <consortium name="DOE Joint Genome Institute"/>
            <person name="Kuo A."/>
            <person name="Kohler A."/>
            <person name="Jargeat P."/>
            <person name="Nagy L.G."/>
            <person name="Floudas D."/>
            <person name="Copeland A."/>
            <person name="Barry K.W."/>
            <person name="Cichocki N."/>
            <person name="Veneault-Fourrey C."/>
            <person name="LaButti K."/>
            <person name="Lindquist E.A."/>
            <person name="Lipzen A."/>
            <person name="Lundell T."/>
            <person name="Morin E."/>
            <person name="Murat C."/>
            <person name="Sun H."/>
            <person name="Tunlid A."/>
            <person name="Henrissat B."/>
            <person name="Grigoriev I.V."/>
            <person name="Hibbett D.S."/>
            <person name="Martin F."/>
            <person name="Nordberg H.P."/>
            <person name="Cantor M.N."/>
            <person name="Hua S.X."/>
        </authorList>
    </citation>
    <scope>NUCLEOTIDE SEQUENCE [LARGE SCALE GENOMIC DNA]</scope>
    <source>
        <strain evidence="1 2">Ve08.2h10</strain>
    </source>
</reference>
<dbReference type="OrthoDB" id="3269001at2759"/>
<accession>A0A0D0E9Q1</accession>
<dbReference type="Proteomes" id="UP000054538">
    <property type="component" value="Unassembled WGS sequence"/>
</dbReference>
<reference evidence="2" key="2">
    <citation type="submission" date="2015-01" db="EMBL/GenBank/DDBJ databases">
        <title>Evolutionary Origins and Diversification of the Mycorrhizal Mutualists.</title>
        <authorList>
            <consortium name="DOE Joint Genome Institute"/>
            <consortium name="Mycorrhizal Genomics Consortium"/>
            <person name="Kohler A."/>
            <person name="Kuo A."/>
            <person name="Nagy L.G."/>
            <person name="Floudas D."/>
            <person name="Copeland A."/>
            <person name="Barry K.W."/>
            <person name="Cichocki N."/>
            <person name="Veneault-Fourrey C."/>
            <person name="LaButti K."/>
            <person name="Lindquist E.A."/>
            <person name="Lipzen A."/>
            <person name="Lundell T."/>
            <person name="Morin E."/>
            <person name="Murat C."/>
            <person name="Riley R."/>
            <person name="Ohm R."/>
            <person name="Sun H."/>
            <person name="Tunlid A."/>
            <person name="Henrissat B."/>
            <person name="Grigoriev I.V."/>
            <person name="Hibbett D.S."/>
            <person name="Martin F."/>
        </authorList>
    </citation>
    <scope>NUCLEOTIDE SEQUENCE [LARGE SCALE GENOMIC DNA]</scope>
    <source>
        <strain evidence="2">Ve08.2h10</strain>
    </source>
</reference>